<dbReference type="Proteomes" id="UP000785613">
    <property type="component" value="Unassembled WGS sequence"/>
</dbReference>
<name>A0ABX0LS37_9BURK</name>
<dbReference type="EMBL" id="VUYU01000006">
    <property type="protein sequence ID" value="NHZ34264.1"/>
    <property type="molecule type" value="Genomic_DNA"/>
</dbReference>
<comment type="caution">
    <text evidence="1">The sequence shown here is derived from an EMBL/GenBank/DDBJ whole genome shotgun (WGS) entry which is preliminary data.</text>
</comment>
<sequence>MQTSIVRNPIPGSESRISYVGLDGAAALYHGYLDYKLNDNALEIHTMTALPHGSGLGSILLYLAALEAVMNCLGRIEALNVAATARGFYLGAGMHPSRASREMVQNMELKRNEFDIKFHLARNAGTWDGMARHVKDNAFKSIENRWT</sequence>
<evidence type="ECO:0008006" key="3">
    <source>
        <dbReference type="Google" id="ProtNLM"/>
    </source>
</evidence>
<reference evidence="1 2" key="1">
    <citation type="submission" date="2019-09" db="EMBL/GenBank/DDBJ databases">
        <title>Taxonomy of Antarctic Massilia spp.: description of Massilia rubra sp. nov., Massilia aquatica sp. nov., Massilia mucilaginosa sp. nov., Massilia frigida sp. nov. isolated from streams, lakes and regoliths.</title>
        <authorList>
            <person name="Holochova P."/>
            <person name="Sedlacek I."/>
            <person name="Kralova S."/>
            <person name="Maslanova I."/>
            <person name="Busse H.-J."/>
            <person name="Stankova E."/>
            <person name="Vrbovska V."/>
            <person name="Kovarovic V."/>
            <person name="Bartak M."/>
            <person name="Svec P."/>
            <person name="Pantucek R."/>
        </authorList>
    </citation>
    <scope>NUCLEOTIDE SEQUENCE [LARGE SCALE GENOMIC DNA]</scope>
    <source>
        <strain evidence="1 2">CCM 8692</strain>
    </source>
</reference>
<organism evidence="1 2">
    <name type="scientific">Massilia rubra</name>
    <dbReference type="NCBI Taxonomy" id="2607910"/>
    <lineage>
        <taxon>Bacteria</taxon>
        <taxon>Pseudomonadati</taxon>
        <taxon>Pseudomonadota</taxon>
        <taxon>Betaproteobacteria</taxon>
        <taxon>Burkholderiales</taxon>
        <taxon>Oxalobacteraceae</taxon>
        <taxon>Telluria group</taxon>
        <taxon>Massilia</taxon>
    </lineage>
</organism>
<gene>
    <name evidence="1" type="ORF">F0185_11795</name>
</gene>
<evidence type="ECO:0000313" key="1">
    <source>
        <dbReference type="EMBL" id="NHZ34264.1"/>
    </source>
</evidence>
<protein>
    <recommendedName>
        <fullName evidence="3">N-acetyltransferase domain-containing protein</fullName>
    </recommendedName>
</protein>
<evidence type="ECO:0000313" key="2">
    <source>
        <dbReference type="Proteomes" id="UP000785613"/>
    </source>
</evidence>
<dbReference type="RefSeq" id="WP_167224591.1">
    <property type="nucleotide sequence ID" value="NZ_VUYU01000006.1"/>
</dbReference>
<proteinExistence type="predicted"/>
<keyword evidence="2" id="KW-1185">Reference proteome</keyword>
<accession>A0ABX0LS37</accession>